<name>A0ABR7QDV2_9FLAO</name>
<accession>A0ABR7QDV2</accession>
<feature type="chain" id="PRO_5046894843" evidence="1">
    <location>
        <begin position="20"/>
        <end position="132"/>
    </location>
</feature>
<protein>
    <submittedName>
        <fullName evidence="2">Uncharacterized protein</fullName>
    </submittedName>
</protein>
<feature type="signal peptide" evidence="1">
    <location>
        <begin position="1"/>
        <end position="19"/>
    </location>
</feature>
<dbReference type="Proteomes" id="UP000619238">
    <property type="component" value="Unassembled WGS sequence"/>
</dbReference>
<sequence length="132" mass="15040">MKKVYMIVLALFLAVPMFAQEKEAKDDSEKGVYVWCVMPNQKGEWLVLEAPKPAVVMDFQTKLTYLELLKPSDISEPGKLDRATSDAILKLERIKGITYDSKELVGFTQGMKNRLNLMYHTAKRAAEKKAKQ</sequence>
<dbReference type="EMBL" id="JACGWS010000013">
    <property type="protein sequence ID" value="MBC8756727.1"/>
    <property type="molecule type" value="Genomic_DNA"/>
</dbReference>
<organism evidence="2 3">
    <name type="scientific">Kordia aestuariivivens</name>
    <dbReference type="NCBI Taxonomy" id="2759037"/>
    <lineage>
        <taxon>Bacteria</taxon>
        <taxon>Pseudomonadati</taxon>
        <taxon>Bacteroidota</taxon>
        <taxon>Flavobacteriia</taxon>
        <taxon>Flavobacteriales</taxon>
        <taxon>Flavobacteriaceae</taxon>
        <taxon>Kordia</taxon>
    </lineage>
</organism>
<evidence type="ECO:0000313" key="3">
    <source>
        <dbReference type="Proteomes" id="UP000619238"/>
    </source>
</evidence>
<keyword evidence="3" id="KW-1185">Reference proteome</keyword>
<reference evidence="2 3" key="1">
    <citation type="submission" date="2020-07" db="EMBL/GenBank/DDBJ databases">
        <title>Description of Kordia aestuariivivens sp. nov., isolated from a tidal flat.</title>
        <authorList>
            <person name="Park S."/>
            <person name="Yoon J.-H."/>
        </authorList>
    </citation>
    <scope>NUCLEOTIDE SEQUENCE [LARGE SCALE GENOMIC DNA]</scope>
    <source>
        <strain evidence="2 3">YSTF-M3</strain>
    </source>
</reference>
<evidence type="ECO:0000313" key="2">
    <source>
        <dbReference type="EMBL" id="MBC8756727.1"/>
    </source>
</evidence>
<comment type="caution">
    <text evidence="2">The sequence shown here is derived from an EMBL/GenBank/DDBJ whole genome shotgun (WGS) entry which is preliminary data.</text>
</comment>
<gene>
    <name evidence="2" type="ORF">H2O64_18785</name>
</gene>
<proteinExistence type="predicted"/>
<dbReference type="RefSeq" id="WP_187563769.1">
    <property type="nucleotide sequence ID" value="NZ_JACGWS010000013.1"/>
</dbReference>
<evidence type="ECO:0000256" key="1">
    <source>
        <dbReference type="SAM" id="SignalP"/>
    </source>
</evidence>
<keyword evidence="1" id="KW-0732">Signal</keyword>